<evidence type="ECO:0000313" key="2">
    <source>
        <dbReference type="Proteomes" id="UP001499909"/>
    </source>
</evidence>
<dbReference type="RefSeq" id="WP_345115111.1">
    <property type="nucleotide sequence ID" value="NZ_BAABDH010000082.1"/>
</dbReference>
<protein>
    <submittedName>
        <fullName evidence="1">Uncharacterized protein</fullName>
    </submittedName>
</protein>
<keyword evidence="2" id="KW-1185">Reference proteome</keyword>
<name>A0ABP7NDE5_9BACT</name>
<gene>
    <name evidence="1" type="ORF">GCM10022406_27990</name>
</gene>
<accession>A0ABP7NDE5</accession>
<dbReference type="Proteomes" id="UP001499909">
    <property type="component" value="Unassembled WGS sequence"/>
</dbReference>
<organism evidence="1 2">
    <name type="scientific">Hymenobacter algoricola</name>
    <dbReference type="NCBI Taxonomy" id="486267"/>
    <lineage>
        <taxon>Bacteria</taxon>
        <taxon>Pseudomonadati</taxon>
        <taxon>Bacteroidota</taxon>
        <taxon>Cytophagia</taxon>
        <taxon>Cytophagales</taxon>
        <taxon>Hymenobacteraceae</taxon>
        <taxon>Hymenobacter</taxon>
    </lineage>
</organism>
<proteinExistence type="predicted"/>
<evidence type="ECO:0000313" key="1">
    <source>
        <dbReference type="EMBL" id="GAA3943768.1"/>
    </source>
</evidence>
<sequence length="127" mass="14558">MNRFSAGSYPYAERVLIQCSFQDAVDNLNSIKTSGKFDHELSFEDGPNNEDKSFYSFYFYSSEHSYIVHLLLTKASKYESTIIVSAIKNSDQGGDWIEINNGLPENEKIKVMAWLKNKILDNLKCKN</sequence>
<reference evidence="2" key="1">
    <citation type="journal article" date="2019" name="Int. J. Syst. Evol. Microbiol.">
        <title>The Global Catalogue of Microorganisms (GCM) 10K type strain sequencing project: providing services to taxonomists for standard genome sequencing and annotation.</title>
        <authorList>
            <consortium name="The Broad Institute Genomics Platform"/>
            <consortium name="The Broad Institute Genome Sequencing Center for Infectious Disease"/>
            <person name="Wu L."/>
            <person name="Ma J."/>
        </authorList>
    </citation>
    <scope>NUCLEOTIDE SEQUENCE [LARGE SCALE GENOMIC DNA]</scope>
    <source>
        <strain evidence="2">JCM 17214</strain>
    </source>
</reference>
<dbReference type="EMBL" id="BAABDH010000082">
    <property type="protein sequence ID" value="GAA3943768.1"/>
    <property type="molecule type" value="Genomic_DNA"/>
</dbReference>
<comment type="caution">
    <text evidence="1">The sequence shown here is derived from an EMBL/GenBank/DDBJ whole genome shotgun (WGS) entry which is preliminary data.</text>
</comment>